<comment type="caution">
    <text evidence="1">The sequence shown here is derived from an EMBL/GenBank/DDBJ whole genome shotgun (WGS) entry which is preliminary data.</text>
</comment>
<accession>A0A1Y2SFJ4</accession>
<proteinExistence type="predicted"/>
<dbReference type="AlphaFoldDB" id="A0A1Y2SFJ4"/>
<gene>
    <name evidence="1" type="ORF">Xbed_03482</name>
</gene>
<organism evidence="1 2">
    <name type="scientific">Xenorhabdus beddingii</name>
    <dbReference type="NCBI Taxonomy" id="40578"/>
    <lineage>
        <taxon>Bacteria</taxon>
        <taxon>Pseudomonadati</taxon>
        <taxon>Pseudomonadota</taxon>
        <taxon>Gammaproteobacteria</taxon>
        <taxon>Enterobacterales</taxon>
        <taxon>Morganellaceae</taxon>
        <taxon>Xenorhabdus</taxon>
    </lineage>
</organism>
<evidence type="ECO:0000313" key="1">
    <source>
        <dbReference type="EMBL" id="OTA16361.1"/>
    </source>
</evidence>
<dbReference type="STRING" id="40578.Xbed_03482"/>
<dbReference type="Proteomes" id="UP000194204">
    <property type="component" value="Unassembled WGS sequence"/>
</dbReference>
<protein>
    <submittedName>
        <fullName evidence="1">Uncharacterized protein</fullName>
    </submittedName>
</protein>
<sequence>MLTWIGISAQLSGNVVRRGRSEDINVQRRLTPDHLYRLGQILPIGGSAQNIMAIDDVLQGIQKGIKVFVAIESQQALQQIIIALCLQQMMEQNTLLQRCQWINILHIAGSTGDRLGDGIDLSLGQRNERQHFRGDGGAICGDKIVWHCASIRVILIGQHGLRQFTQDRGSEHTAHIQPPAERVELFNQADDHQRMSTQLKEMIMAADVLQSQQILPDLGQSNFHFPDRCGIAACDDSR</sequence>
<evidence type="ECO:0000313" key="2">
    <source>
        <dbReference type="Proteomes" id="UP000194204"/>
    </source>
</evidence>
<name>A0A1Y2SFJ4_9GAMM</name>
<dbReference type="EMBL" id="MUBK01000043">
    <property type="protein sequence ID" value="OTA16361.1"/>
    <property type="molecule type" value="Genomic_DNA"/>
</dbReference>
<reference evidence="1 2" key="1">
    <citation type="submission" date="2017-01" db="EMBL/GenBank/DDBJ databases">
        <title>Deconstructing symbiosis and pathogenesis requirements using a combined genomic-metabolomic approach.</title>
        <authorList>
            <person name="Tobias N.J."/>
            <person name="Wolff H."/>
            <person name="Djahanschiri B."/>
            <person name="Ebersberger I."/>
            <person name="Bode H.B."/>
        </authorList>
    </citation>
    <scope>NUCLEOTIDE SEQUENCE [LARGE SCALE GENOMIC DNA]</scope>
    <source>
        <strain evidence="1 2">DSM 4764</strain>
    </source>
</reference>
<keyword evidence="2" id="KW-1185">Reference proteome</keyword>